<keyword evidence="2" id="KW-1133">Transmembrane helix</keyword>
<keyword evidence="1" id="KW-0175">Coiled coil</keyword>
<organism evidence="4 5">
    <name type="scientific">Nonlabens tegetincola</name>
    <dbReference type="NCBI Taxonomy" id="323273"/>
    <lineage>
        <taxon>Bacteria</taxon>
        <taxon>Pseudomonadati</taxon>
        <taxon>Bacteroidota</taxon>
        <taxon>Flavobacteriia</taxon>
        <taxon>Flavobacteriales</taxon>
        <taxon>Flavobacteriaceae</taxon>
        <taxon>Nonlabens</taxon>
    </lineage>
</organism>
<dbReference type="EMBL" id="BBML01000008">
    <property type="protein sequence ID" value="GAK97997.1"/>
    <property type="molecule type" value="Genomic_DNA"/>
</dbReference>
<keyword evidence="5" id="KW-1185">Reference proteome</keyword>
<evidence type="ECO:0000256" key="2">
    <source>
        <dbReference type="SAM" id="Phobius"/>
    </source>
</evidence>
<reference evidence="4" key="1">
    <citation type="journal article" date="2014" name="Genome Announc.">
        <title>Draft Genome Sequences of Marine Flavobacterium Nonlabens Strains NR17, NR24, NR27, NR32, NR33, and Ara13.</title>
        <authorList>
            <person name="Nakanishi M."/>
            <person name="Meirelles P."/>
            <person name="Suzuki R."/>
            <person name="Takatani N."/>
            <person name="Mino S."/>
            <person name="Suda W."/>
            <person name="Oshima K."/>
            <person name="Hattori M."/>
            <person name="Ohkuma M."/>
            <person name="Hosokawa M."/>
            <person name="Miyashita K."/>
            <person name="Thompson F.L."/>
            <person name="Niwa A."/>
            <person name="Sawabe T."/>
            <person name="Sawabe T."/>
        </authorList>
    </citation>
    <scope>NUCLEOTIDE SEQUENCE [LARGE SCALE GENOMIC DNA]</scope>
    <source>
        <strain evidence="4">JCM 19294</strain>
    </source>
</reference>
<proteinExistence type="predicted"/>
<evidence type="ECO:0000256" key="1">
    <source>
        <dbReference type="SAM" id="Coils"/>
    </source>
</evidence>
<evidence type="ECO:0000259" key="3">
    <source>
        <dbReference type="Pfam" id="PF10099"/>
    </source>
</evidence>
<gene>
    <name evidence="4" type="ORF">JCM19294_1619</name>
</gene>
<dbReference type="AlphaFoldDB" id="A0A090Q752"/>
<evidence type="ECO:0000313" key="5">
    <source>
        <dbReference type="Proteomes" id="UP000029221"/>
    </source>
</evidence>
<dbReference type="RefSeq" id="WP_042279944.1">
    <property type="nucleotide sequence ID" value="NZ_BBML01000008.1"/>
</dbReference>
<dbReference type="InterPro" id="IPR018764">
    <property type="entry name" value="RskA_C"/>
</dbReference>
<evidence type="ECO:0000313" key="4">
    <source>
        <dbReference type="EMBL" id="GAK97997.1"/>
    </source>
</evidence>
<protein>
    <recommendedName>
        <fullName evidence="3">Anti-sigma K factor RskA C-terminal domain-containing protein</fullName>
    </recommendedName>
</protein>
<feature type="transmembrane region" description="Helical" evidence="2">
    <location>
        <begin position="91"/>
        <end position="111"/>
    </location>
</feature>
<accession>A0A090Q752</accession>
<keyword evidence="2" id="KW-0812">Transmembrane</keyword>
<dbReference type="eggNOG" id="COG5343">
    <property type="taxonomic scope" value="Bacteria"/>
</dbReference>
<name>A0A090Q752_9FLAO</name>
<dbReference type="STRING" id="319236.BST91_00895"/>
<comment type="caution">
    <text evidence="4">The sequence shown here is derived from an EMBL/GenBank/DDBJ whole genome shotgun (WGS) entry which is preliminary data.</text>
</comment>
<dbReference type="Pfam" id="PF10099">
    <property type="entry name" value="RskA_C"/>
    <property type="match status" value="1"/>
</dbReference>
<feature type="domain" description="Anti-sigma K factor RskA C-terminal" evidence="3">
    <location>
        <begin position="96"/>
        <end position="246"/>
    </location>
</feature>
<keyword evidence="2" id="KW-0472">Membrane</keyword>
<feature type="coiled-coil region" evidence="1">
    <location>
        <begin position="114"/>
        <end position="148"/>
    </location>
</feature>
<sequence>MVENKNIQEFLESGVLDRYVMGKATEIEIQQAEHYIATFDEIKFAYDMMQIELQAQAFKTQENPPEDLKKELFSTINTSNKEIKKQDSISWFQIAVACIAAVGFVGMLYYMNIANEKTQRLEQLEGEFSSLENRIKNLESDNLIFDEEIQFLRSPKTQKYILKKDTSLGNLNVITYHNNKRSVVDVTSLPKLDKEHDYQLWADVNGEMISLAVLNQDFLEVDTKIIDEASSLNITIEKAGGSDHATVENLVVGLSI</sequence>
<dbReference type="GO" id="GO:0005886">
    <property type="term" value="C:plasma membrane"/>
    <property type="evidence" value="ECO:0007669"/>
    <property type="project" value="InterPro"/>
</dbReference>
<dbReference type="Proteomes" id="UP000029221">
    <property type="component" value="Unassembled WGS sequence"/>
</dbReference>